<keyword evidence="1" id="KW-0812">Transmembrane</keyword>
<proteinExistence type="predicted"/>
<dbReference type="Gene3D" id="1.20.1070.10">
    <property type="entry name" value="Rhodopsin 7-helix transmembrane proteins"/>
    <property type="match status" value="1"/>
</dbReference>
<dbReference type="Pfam" id="PF10316">
    <property type="entry name" value="7TM_GPCR_Srbc"/>
    <property type="match status" value="1"/>
</dbReference>
<keyword evidence="1" id="KW-0472">Membrane</keyword>
<keyword evidence="2" id="KW-1185">Reference proteome</keyword>
<dbReference type="Proteomes" id="UP000887574">
    <property type="component" value="Unplaced"/>
</dbReference>
<name>A0A915CTH2_9BILA</name>
<sequence>MTSKGYLFYLNTAEVIICLASQSLSITLFSYMSYSFYFKRKSQKTLRVSSSMFVYINFNIFFAFSAAPYFLYSLVGRNPDTKLYNPHILFWLGMFAMSYASTLTVPVLFITLDRCFAIKFPLQYNDRRRTWLFRSSCLIILFVYLSGLYFCLIELPLDLSKARFCESAACLLDKYKAKYHLQLKLWTSALNLVCACYFFFLLKKKQLSNIVSKFGSSVI</sequence>
<feature type="transmembrane region" description="Helical" evidence="1">
    <location>
        <begin position="6"/>
        <end position="31"/>
    </location>
</feature>
<dbReference type="InterPro" id="IPR019420">
    <property type="entry name" value="7TM_GPCR_serpentine_rcpt_Srbc"/>
</dbReference>
<organism evidence="2 3">
    <name type="scientific">Ditylenchus dipsaci</name>
    <dbReference type="NCBI Taxonomy" id="166011"/>
    <lineage>
        <taxon>Eukaryota</taxon>
        <taxon>Metazoa</taxon>
        <taxon>Ecdysozoa</taxon>
        <taxon>Nematoda</taxon>
        <taxon>Chromadorea</taxon>
        <taxon>Rhabditida</taxon>
        <taxon>Tylenchina</taxon>
        <taxon>Tylenchomorpha</taxon>
        <taxon>Sphaerularioidea</taxon>
        <taxon>Anguinidae</taxon>
        <taxon>Anguininae</taxon>
        <taxon>Ditylenchus</taxon>
    </lineage>
</organism>
<feature type="transmembrane region" description="Helical" evidence="1">
    <location>
        <begin position="88"/>
        <end position="110"/>
    </location>
</feature>
<feature type="transmembrane region" description="Helical" evidence="1">
    <location>
        <begin position="185"/>
        <end position="202"/>
    </location>
</feature>
<evidence type="ECO:0000313" key="3">
    <source>
        <dbReference type="WBParaSite" id="jg11969"/>
    </source>
</evidence>
<protein>
    <submittedName>
        <fullName evidence="3">G-protein coupled receptors family 1 profile domain-containing protein</fullName>
    </submittedName>
</protein>
<feature type="transmembrane region" description="Helical" evidence="1">
    <location>
        <begin position="131"/>
        <end position="150"/>
    </location>
</feature>
<keyword evidence="1" id="KW-1133">Transmembrane helix</keyword>
<evidence type="ECO:0000256" key="1">
    <source>
        <dbReference type="SAM" id="Phobius"/>
    </source>
</evidence>
<dbReference type="WBParaSite" id="jg11969">
    <property type="protein sequence ID" value="jg11969"/>
    <property type="gene ID" value="jg11969"/>
</dbReference>
<dbReference type="AlphaFoldDB" id="A0A915CTH2"/>
<accession>A0A915CTH2</accession>
<evidence type="ECO:0000313" key="2">
    <source>
        <dbReference type="Proteomes" id="UP000887574"/>
    </source>
</evidence>
<feature type="transmembrane region" description="Helical" evidence="1">
    <location>
        <begin position="52"/>
        <end position="72"/>
    </location>
</feature>
<reference evidence="3" key="1">
    <citation type="submission" date="2022-11" db="UniProtKB">
        <authorList>
            <consortium name="WormBaseParasite"/>
        </authorList>
    </citation>
    <scope>IDENTIFICATION</scope>
</reference>